<evidence type="ECO:0000313" key="2">
    <source>
        <dbReference type="EMBL" id="GGD01494.1"/>
    </source>
</evidence>
<protein>
    <recommendedName>
        <fullName evidence="1">Histidine kinase/HSP90-like ATPase domain-containing protein</fullName>
    </recommendedName>
</protein>
<gene>
    <name evidence="2" type="ORF">GCM10011389_06040</name>
</gene>
<dbReference type="PANTHER" id="PTHR40448:SF1">
    <property type="entry name" value="TWO-COMPONENT SENSOR HISTIDINE KINASE"/>
    <property type="match status" value="1"/>
</dbReference>
<organism evidence="2 3">
    <name type="scientific">Pontibacillus salipaludis</name>
    <dbReference type="NCBI Taxonomy" id="1697394"/>
    <lineage>
        <taxon>Bacteria</taxon>
        <taxon>Bacillati</taxon>
        <taxon>Bacillota</taxon>
        <taxon>Bacilli</taxon>
        <taxon>Bacillales</taxon>
        <taxon>Bacillaceae</taxon>
        <taxon>Pontibacillus</taxon>
    </lineage>
</organism>
<reference evidence="3" key="1">
    <citation type="journal article" date="2019" name="Int. J. Syst. Evol. Microbiol.">
        <title>The Global Catalogue of Microorganisms (GCM) 10K type strain sequencing project: providing services to taxonomists for standard genome sequencing and annotation.</title>
        <authorList>
            <consortium name="The Broad Institute Genomics Platform"/>
            <consortium name="The Broad Institute Genome Sequencing Center for Infectious Disease"/>
            <person name="Wu L."/>
            <person name="Ma J."/>
        </authorList>
    </citation>
    <scope>NUCLEOTIDE SEQUENCE [LARGE SCALE GENOMIC DNA]</scope>
    <source>
        <strain evidence="3">CGMCC 1.15353</strain>
    </source>
</reference>
<accession>A0ABQ1PQV9</accession>
<evidence type="ECO:0000259" key="1">
    <source>
        <dbReference type="SMART" id="SM00387"/>
    </source>
</evidence>
<dbReference type="InterPro" id="IPR036890">
    <property type="entry name" value="HATPase_C_sf"/>
</dbReference>
<dbReference type="EMBL" id="BMIN01000002">
    <property type="protein sequence ID" value="GGD01494.1"/>
    <property type="molecule type" value="Genomic_DNA"/>
</dbReference>
<keyword evidence="3" id="KW-1185">Reference proteome</keyword>
<dbReference type="Pfam" id="PF14501">
    <property type="entry name" value="HATPase_c_5"/>
    <property type="match status" value="1"/>
</dbReference>
<proteinExistence type="predicted"/>
<evidence type="ECO:0000313" key="3">
    <source>
        <dbReference type="Proteomes" id="UP000642571"/>
    </source>
</evidence>
<comment type="caution">
    <text evidence="2">The sequence shown here is derived from an EMBL/GenBank/DDBJ whole genome shotgun (WGS) entry which is preliminary data.</text>
</comment>
<dbReference type="Proteomes" id="UP000642571">
    <property type="component" value="Unassembled WGS sequence"/>
</dbReference>
<dbReference type="SMART" id="SM00387">
    <property type="entry name" value="HATPase_c"/>
    <property type="match status" value="1"/>
</dbReference>
<dbReference type="SUPFAM" id="SSF55874">
    <property type="entry name" value="ATPase domain of HSP90 chaperone/DNA topoisomerase II/histidine kinase"/>
    <property type="match status" value="1"/>
</dbReference>
<sequence length="236" mass="27317">MSLIEYCRFSWKKSHLEWHEKLRTKHTTVEQTNQVLLDLRRERHDYLKHITSLQYMLEQGEYKEATQYMGKLVGEFERFSASLSGEKSAIAGLLHWHSREAEKANIELTYEFEVPVSTLPMPQEEIVVLLGNALSNALEAAEHYKDEEGETGHVTVKLQKKSAFYILIIRNDTPPVPDTILDRLYKVPATTTKAGERGFGATSIQSIVQKRQGHLDFTYKQKHYTLKIKWPAIQIE</sequence>
<name>A0ABQ1PQV9_9BACI</name>
<dbReference type="Gene3D" id="3.30.565.10">
    <property type="entry name" value="Histidine kinase-like ATPase, C-terminal domain"/>
    <property type="match status" value="1"/>
</dbReference>
<feature type="domain" description="Histidine kinase/HSP90-like ATPase" evidence="1">
    <location>
        <begin position="121"/>
        <end position="234"/>
    </location>
</feature>
<dbReference type="InterPro" id="IPR032834">
    <property type="entry name" value="NatK-like_C"/>
</dbReference>
<dbReference type="PANTHER" id="PTHR40448">
    <property type="entry name" value="TWO-COMPONENT SENSOR HISTIDINE KINASE"/>
    <property type="match status" value="1"/>
</dbReference>
<dbReference type="InterPro" id="IPR003594">
    <property type="entry name" value="HATPase_dom"/>
</dbReference>
<dbReference type="Gene3D" id="1.10.287.130">
    <property type="match status" value="1"/>
</dbReference>